<reference evidence="2" key="1">
    <citation type="journal article" date="2019" name="Sci. Rep.">
        <title>Draft genome of Tanacetum cinerariifolium, the natural source of mosquito coil.</title>
        <authorList>
            <person name="Yamashiro T."/>
            <person name="Shiraishi A."/>
            <person name="Satake H."/>
            <person name="Nakayama K."/>
        </authorList>
    </citation>
    <scope>NUCLEOTIDE SEQUENCE</scope>
</reference>
<keyword evidence="2" id="KW-0808">Transferase</keyword>
<dbReference type="Gene3D" id="3.30.420.10">
    <property type="entry name" value="Ribonuclease H-like superfamily/Ribonuclease H"/>
    <property type="match status" value="2"/>
</dbReference>
<dbReference type="PANTHER" id="PTHR47266">
    <property type="entry name" value="ENDONUCLEASE-RELATED"/>
    <property type="match status" value="1"/>
</dbReference>
<dbReference type="EMBL" id="BKCJ010521896">
    <property type="protein sequence ID" value="GFA95749.1"/>
    <property type="molecule type" value="Genomic_DNA"/>
</dbReference>
<comment type="caution">
    <text evidence="2">The sequence shown here is derived from an EMBL/GenBank/DDBJ whole genome shotgun (WGS) entry which is preliminary data.</text>
</comment>
<dbReference type="PROSITE" id="PS50994">
    <property type="entry name" value="INTEGRASE"/>
    <property type="match status" value="2"/>
</dbReference>
<name>A0A699KIC9_TANCI</name>
<gene>
    <name evidence="2" type="ORF">Tci_667721</name>
</gene>
<feature type="domain" description="Integrase catalytic" evidence="1">
    <location>
        <begin position="20"/>
        <end position="110"/>
    </location>
</feature>
<dbReference type="InterPro" id="IPR001584">
    <property type="entry name" value="Integrase_cat-core"/>
</dbReference>
<proteinExistence type="predicted"/>
<dbReference type="GO" id="GO:0015074">
    <property type="term" value="P:DNA integration"/>
    <property type="evidence" value="ECO:0007669"/>
    <property type="project" value="InterPro"/>
</dbReference>
<dbReference type="SUPFAM" id="SSF53098">
    <property type="entry name" value="Ribonuclease H-like"/>
    <property type="match status" value="2"/>
</dbReference>
<keyword evidence="2" id="KW-0695">RNA-directed DNA polymerase</keyword>
<accession>A0A699KIC9</accession>
<dbReference type="Pfam" id="PF00665">
    <property type="entry name" value="rve"/>
    <property type="match status" value="1"/>
</dbReference>
<evidence type="ECO:0000313" key="2">
    <source>
        <dbReference type="EMBL" id="GFA95749.1"/>
    </source>
</evidence>
<dbReference type="AlphaFoldDB" id="A0A699KIC9"/>
<dbReference type="InterPro" id="IPR036397">
    <property type="entry name" value="RNaseH_sf"/>
</dbReference>
<feature type="domain" description="Integrase catalytic" evidence="1">
    <location>
        <begin position="132"/>
        <end position="211"/>
    </location>
</feature>
<sequence length="211" mass="24057">MPTTWLNLVTLVNVRERFRNEIMPQNSIQVCEIFDVWGIDFMGSFPSSRGNKYILVAVDCLSKWVEAKSLPINDARVVCKFLKSLFARFGTPRAIISDRDTKLLIFSRLATMDPPGDITARTTLLKRERFRNGIMPQNSIQVCEIFDVWGIDFMGSFPSSRGNKYILVAVDCLSKWVEAKSLPINDARVVCKFLKSLFARFGTLRPIISDH</sequence>
<organism evidence="2">
    <name type="scientific">Tanacetum cinerariifolium</name>
    <name type="common">Dalmatian daisy</name>
    <name type="synonym">Chrysanthemum cinerariifolium</name>
    <dbReference type="NCBI Taxonomy" id="118510"/>
    <lineage>
        <taxon>Eukaryota</taxon>
        <taxon>Viridiplantae</taxon>
        <taxon>Streptophyta</taxon>
        <taxon>Embryophyta</taxon>
        <taxon>Tracheophyta</taxon>
        <taxon>Spermatophyta</taxon>
        <taxon>Magnoliopsida</taxon>
        <taxon>eudicotyledons</taxon>
        <taxon>Gunneridae</taxon>
        <taxon>Pentapetalae</taxon>
        <taxon>asterids</taxon>
        <taxon>campanulids</taxon>
        <taxon>Asterales</taxon>
        <taxon>Asteraceae</taxon>
        <taxon>Asteroideae</taxon>
        <taxon>Anthemideae</taxon>
        <taxon>Anthemidinae</taxon>
        <taxon>Tanacetum</taxon>
    </lineage>
</organism>
<dbReference type="InterPro" id="IPR052160">
    <property type="entry name" value="Gypsy_RT_Integrase-like"/>
</dbReference>
<dbReference type="GO" id="GO:0003964">
    <property type="term" value="F:RNA-directed DNA polymerase activity"/>
    <property type="evidence" value="ECO:0007669"/>
    <property type="project" value="UniProtKB-KW"/>
</dbReference>
<protein>
    <submittedName>
        <fullName evidence="2">Reverse transcriptase domain-containing protein</fullName>
    </submittedName>
</protein>
<feature type="non-terminal residue" evidence="2">
    <location>
        <position position="211"/>
    </location>
</feature>
<dbReference type="InterPro" id="IPR012337">
    <property type="entry name" value="RNaseH-like_sf"/>
</dbReference>
<keyword evidence="2" id="KW-0548">Nucleotidyltransferase</keyword>
<dbReference type="GO" id="GO:0003676">
    <property type="term" value="F:nucleic acid binding"/>
    <property type="evidence" value="ECO:0007669"/>
    <property type="project" value="InterPro"/>
</dbReference>
<evidence type="ECO:0000259" key="1">
    <source>
        <dbReference type="PROSITE" id="PS50994"/>
    </source>
</evidence>